<evidence type="ECO:0000313" key="3">
    <source>
        <dbReference type="Proteomes" id="UP000250235"/>
    </source>
</evidence>
<accession>A0A2Z7A285</accession>
<keyword evidence="3" id="KW-1185">Reference proteome</keyword>
<proteinExistence type="predicted"/>
<evidence type="ECO:0000256" key="1">
    <source>
        <dbReference type="SAM" id="MobiDB-lite"/>
    </source>
</evidence>
<organism evidence="2 3">
    <name type="scientific">Dorcoceras hygrometricum</name>
    <dbReference type="NCBI Taxonomy" id="472368"/>
    <lineage>
        <taxon>Eukaryota</taxon>
        <taxon>Viridiplantae</taxon>
        <taxon>Streptophyta</taxon>
        <taxon>Embryophyta</taxon>
        <taxon>Tracheophyta</taxon>
        <taxon>Spermatophyta</taxon>
        <taxon>Magnoliopsida</taxon>
        <taxon>eudicotyledons</taxon>
        <taxon>Gunneridae</taxon>
        <taxon>Pentapetalae</taxon>
        <taxon>asterids</taxon>
        <taxon>lamiids</taxon>
        <taxon>Lamiales</taxon>
        <taxon>Gesneriaceae</taxon>
        <taxon>Didymocarpoideae</taxon>
        <taxon>Trichosporeae</taxon>
        <taxon>Loxocarpinae</taxon>
        <taxon>Dorcoceras</taxon>
    </lineage>
</organism>
<reference evidence="2 3" key="1">
    <citation type="journal article" date="2015" name="Proc. Natl. Acad. Sci. U.S.A.">
        <title>The resurrection genome of Boea hygrometrica: A blueprint for survival of dehydration.</title>
        <authorList>
            <person name="Xiao L."/>
            <person name="Yang G."/>
            <person name="Zhang L."/>
            <person name="Yang X."/>
            <person name="Zhao S."/>
            <person name="Ji Z."/>
            <person name="Zhou Q."/>
            <person name="Hu M."/>
            <person name="Wang Y."/>
            <person name="Chen M."/>
            <person name="Xu Y."/>
            <person name="Jin H."/>
            <person name="Xiao X."/>
            <person name="Hu G."/>
            <person name="Bao F."/>
            <person name="Hu Y."/>
            <person name="Wan P."/>
            <person name="Li L."/>
            <person name="Deng X."/>
            <person name="Kuang T."/>
            <person name="Xiang C."/>
            <person name="Zhu J.K."/>
            <person name="Oliver M.J."/>
            <person name="He Y."/>
        </authorList>
    </citation>
    <scope>NUCLEOTIDE SEQUENCE [LARGE SCALE GENOMIC DNA]</scope>
    <source>
        <strain evidence="3">cv. XS01</strain>
    </source>
</reference>
<feature type="region of interest" description="Disordered" evidence="1">
    <location>
        <begin position="1"/>
        <end position="32"/>
    </location>
</feature>
<protein>
    <submittedName>
        <fullName evidence="2">Uncharacterized protein</fullName>
    </submittedName>
</protein>
<sequence>MKTGYQESSVDKKKSTTTQLCRSHQSSSSCDFRYDDSADHHKAVWYLDTTTQPTTTSTTALDLSGTMTQPADHNVQRNSALKGIRLNITADVIISVGNIVAEYDGDVMMSTVADVIKSVEATMSC</sequence>
<gene>
    <name evidence="2" type="ORF">F511_33588</name>
</gene>
<evidence type="ECO:0000313" key="2">
    <source>
        <dbReference type="EMBL" id="KZV15644.1"/>
    </source>
</evidence>
<dbReference type="Proteomes" id="UP000250235">
    <property type="component" value="Unassembled WGS sequence"/>
</dbReference>
<name>A0A2Z7A285_9LAMI</name>
<feature type="compositionally biased region" description="Polar residues" evidence="1">
    <location>
        <begin position="16"/>
        <end position="30"/>
    </location>
</feature>
<dbReference type="EMBL" id="KV019673">
    <property type="protein sequence ID" value="KZV15644.1"/>
    <property type="molecule type" value="Genomic_DNA"/>
</dbReference>
<dbReference type="AlphaFoldDB" id="A0A2Z7A285"/>